<reference evidence="2 3" key="1">
    <citation type="submission" date="2019-06" db="EMBL/GenBank/DDBJ databases">
        <title>Sequencing the genomes of 1000 actinobacteria strains.</title>
        <authorList>
            <person name="Klenk H.-P."/>
        </authorList>
    </citation>
    <scope>NUCLEOTIDE SEQUENCE [LARGE SCALE GENOMIC DNA]</scope>
    <source>
        <strain evidence="2 3">DSM 45928</strain>
    </source>
</reference>
<dbReference type="InParanoid" id="A0A543AXK4"/>
<accession>A0A543AXK4</accession>
<gene>
    <name evidence="2" type="ORF">FB566_2869</name>
</gene>
<proteinExistence type="predicted"/>
<protein>
    <submittedName>
        <fullName evidence="2">Uncharacterized protein</fullName>
    </submittedName>
</protein>
<comment type="caution">
    <text evidence="2">The sequence shown here is derived from an EMBL/GenBank/DDBJ whole genome shotgun (WGS) entry which is preliminary data.</text>
</comment>
<sequence>MGLQHRSAAQLSFDTGCPDMASLRRRLESRSTDPKQPTYRHSGDDRRIRLSGSPQDNHFHSTWHRRTPSRPIPGGSDGVTTGTGSEVFCADRPDLGHPPRYPIPSSGATPLDPASPLLRLRDGTSGPSISRSHAQSDELRRTRPFHVKHLAGSVWNGDPRMRAEGIAHYSRLSRSLAGCVRNGMKAKSAVTVSARCSTPRHGPI</sequence>
<organism evidence="2 3">
    <name type="scientific">Stackebrandtia endophytica</name>
    <dbReference type="NCBI Taxonomy" id="1496996"/>
    <lineage>
        <taxon>Bacteria</taxon>
        <taxon>Bacillati</taxon>
        <taxon>Actinomycetota</taxon>
        <taxon>Actinomycetes</taxon>
        <taxon>Glycomycetales</taxon>
        <taxon>Glycomycetaceae</taxon>
        <taxon>Stackebrandtia</taxon>
    </lineage>
</organism>
<dbReference type="EMBL" id="VFOW01000001">
    <property type="protein sequence ID" value="TQL77312.1"/>
    <property type="molecule type" value="Genomic_DNA"/>
</dbReference>
<keyword evidence="3" id="KW-1185">Reference proteome</keyword>
<evidence type="ECO:0000313" key="3">
    <source>
        <dbReference type="Proteomes" id="UP000317043"/>
    </source>
</evidence>
<feature type="region of interest" description="Disordered" evidence="1">
    <location>
        <begin position="1"/>
        <end position="142"/>
    </location>
</feature>
<dbReference type="Proteomes" id="UP000317043">
    <property type="component" value="Unassembled WGS sequence"/>
</dbReference>
<evidence type="ECO:0000313" key="2">
    <source>
        <dbReference type="EMBL" id="TQL77312.1"/>
    </source>
</evidence>
<name>A0A543AXK4_9ACTN</name>
<evidence type="ECO:0000256" key="1">
    <source>
        <dbReference type="SAM" id="MobiDB-lite"/>
    </source>
</evidence>
<dbReference type="AlphaFoldDB" id="A0A543AXK4"/>